<keyword evidence="2" id="KW-1185">Reference proteome</keyword>
<dbReference type="Pfam" id="PF05135">
    <property type="entry name" value="Phage_connect_1"/>
    <property type="match status" value="1"/>
</dbReference>
<dbReference type="EMBL" id="FBWH01000004">
    <property type="protein sequence ID" value="CUX08689.1"/>
    <property type="molecule type" value="Genomic_DNA"/>
</dbReference>
<dbReference type="RefSeq" id="WP_080833900.1">
    <property type="nucleotide sequence ID" value="NZ_LT009756.1"/>
</dbReference>
<dbReference type="Gene3D" id="1.10.3230.30">
    <property type="entry name" value="Phage gp6-like head-tail connector protein"/>
    <property type="match status" value="1"/>
</dbReference>
<reference evidence="1 2" key="1">
    <citation type="submission" date="2016-01" db="EMBL/GenBank/DDBJ databases">
        <authorList>
            <person name="Regsiter A."/>
            <person name="william w."/>
        </authorList>
    </citation>
    <scope>NUCLEOTIDE SEQUENCE [LARGE SCALE GENOMIC DNA]</scope>
    <source>
        <strain evidence="1 2">CFBP 6927</strain>
    </source>
</reference>
<dbReference type="InterPro" id="IPR006450">
    <property type="entry name" value="Phage_HK97_gp6-like"/>
</dbReference>
<dbReference type="InterPro" id="IPR021146">
    <property type="entry name" value="Phage_gp6-like_head-tail"/>
</dbReference>
<evidence type="ECO:0008006" key="3">
    <source>
        <dbReference type="Google" id="ProtNLM"/>
    </source>
</evidence>
<dbReference type="CDD" id="cd08054">
    <property type="entry name" value="gp6"/>
    <property type="match status" value="1"/>
</dbReference>
<dbReference type="InterPro" id="IPR011738">
    <property type="entry name" value="Phage_CHP"/>
</dbReference>
<organism evidence="1 2">
    <name type="scientific">Agrobacterium genomosp. 13 str. CFBP 6927</name>
    <dbReference type="NCBI Taxonomy" id="1183428"/>
    <lineage>
        <taxon>Bacteria</taxon>
        <taxon>Pseudomonadati</taxon>
        <taxon>Pseudomonadota</taxon>
        <taxon>Alphaproteobacteria</taxon>
        <taxon>Hyphomicrobiales</taxon>
        <taxon>Rhizobiaceae</taxon>
        <taxon>Rhizobium/Agrobacterium group</taxon>
        <taxon>Agrobacterium</taxon>
        <taxon>Agrobacterium tumefaciens complex</taxon>
    </lineage>
</organism>
<dbReference type="NCBIfam" id="TIGR01560">
    <property type="entry name" value="put_DNA_pack"/>
    <property type="match status" value="1"/>
</dbReference>
<name>A0ABM9VAC7_9HYPH</name>
<dbReference type="NCBIfam" id="TIGR02215">
    <property type="entry name" value="phage_chp_gp8"/>
    <property type="match status" value="1"/>
</dbReference>
<accession>A0ABM9VAC7</accession>
<protein>
    <recommendedName>
        <fullName evidence="3">PhiE125 gp8 family phage protein</fullName>
    </recommendedName>
</protein>
<comment type="caution">
    <text evidence="1">The sequence shown here is derived from an EMBL/GenBank/DDBJ whole genome shotgun (WGS) entry which is preliminary data.</text>
</comment>
<gene>
    <name evidence="1" type="ORF">AGR13a_Cc120001</name>
</gene>
<dbReference type="Proteomes" id="UP000191812">
    <property type="component" value="Unassembled WGS sequence"/>
</dbReference>
<proteinExistence type="predicted"/>
<sequence length="191" mass="21006">MTYALIHPPQAEPLTLAEVKAHLRLDSGDEDVLLTALIRTAREHLERTTGLCLLRQTWRLYLDRWPPGNVIPIGKGPVQAIETILVFDGDGRAADITANDKLLDGEARPARLWLRDRPIPGRAMNGIEIDFIAGYGETGTDVPDTLKRAMLLHVAQMFAFRGAVALENQPAGVPAGYERLVSPFCRMGLSS</sequence>
<evidence type="ECO:0000313" key="1">
    <source>
        <dbReference type="EMBL" id="CUX08689.1"/>
    </source>
</evidence>
<evidence type="ECO:0000313" key="2">
    <source>
        <dbReference type="Proteomes" id="UP000191812"/>
    </source>
</evidence>